<evidence type="ECO:0000256" key="1">
    <source>
        <dbReference type="ARBA" id="ARBA00001946"/>
    </source>
</evidence>
<feature type="compositionally biased region" description="Low complexity" evidence="9">
    <location>
        <begin position="61"/>
        <end position="76"/>
    </location>
</feature>
<dbReference type="Gene3D" id="2.60.200.40">
    <property type="match status" value="1"/>
</dbReference>
<evidence type="ECO:0000256" key="5">
    <source>
        <dbReference type="ARBA" id="ARBA00022777"/>
    </source>
</evidence>
<dbReference type="PROSITE" id="PS50146">
    <property type="entry name" value="DAGK"/>
    <property type="match status" value="1"/>
</dbReference>
<evidence type="ECO:0000256" key="8">
    <source>
        <dbReference type="ARBA" id="ARBA00023264"/>
    </source>
</evidence>
<dbReference type="EMBL" id="PKIZ01000019">
    <property type="protein sequence ID" value="PKZ41078.1"/>
    <property type="molecule type" value="Genomic_DNA"/>
</dbReference>
<dbReference type="Pfam" id="PF00781">
    <property type="entry name" value="DAGK_cat"/>
    <property type="match status" value="1"/>
</dbReference>
<keyword evidence="3" id="KW-0808">Transferase</keyword>
<sequence>MAPPPPGRGPPRTRPHLGCAGWRARRRGSRGALGCRSRSQDYETATAYRGHPRAAHPTHQEVTVSRTPTPTEPSTPAGRDGTGRRRVGFVINPIKFDDLRAVREEADTVCHILGWDAPLWRETTEEDPGAGQARELLEAGCDLVVPIGGDGTVRTVASQLVGTEVPLGLVPGGTGNLLVRNLDLPFLSRRQALRIALTGDERRIDVGQVRWWDTDGGVHEDVFLVMAGVGMDADVMETTDDDVKKRMGWLAYLASAVRHGGDKPVPARFRVDDSEPVSAKVRSVVFGNVGKLQGGVAVLPEARIDDGQLDTFVVSPRGVTGWAGVVAAVATRGRLGGENAGYWQSSTIDVELGEPTRAQLDGDGIGHVTRIAGRILPGALIVRVRGKGATSWRSTRSDHAEGWLLGG</sequence>
<dbReference type="Proteomes" id="UP000234206">
    <property type="component" value="Unassembled WGS sequence"/>
</dbReference>
<evidence type="ECO:0000256" key="9">
    <source>
        <dbReference type="SAM" id="MobiDB-lite"/>
    </source>
</evidence>
<dbReference type="InterPro" id="IPR016064">
    <property type="entry name" value="NAD/diacylglycerol_kinase_sf"/>
</dbReference>
<evidence type="ECO:0000256" key="6">
    <source>
        <dbReference type="ARBA" id="ARBA00022840"/>
    </source>
</evidence>
<keyword evidence="7" id="KW-0443">Lipid metabolism</keyword>
<keyword evidence="5 11" id="KW-0418">Kinase</keyword>
<dbReference type="GO" id="GO:0005886">
    <property type="term" value="C:plasma membrane"/>
    <property type="evidence" value="ECO:0007669"/>
    <property type="project" value="TreeGrafter"/>
</dbReference>
<dbReference type="PANTHER" id="PTHR12358:SF106">
    <property type="entry name" value="LIPID KINASE YEGS"/>
    <property type="match status" value="1"/>
</dbReference>
<comment type="caution">
    <text evidence="11">The sequence shown here is derived from an EMBL/GenBank/DDBJ whole genome shotgun (WGS) entry which is preliminary data.</text>
</comment>
<dbReference type="Pfam" id="PF19279">
    <property type="entry name" value="YegS_C"/>
    <property type="match status" value="1"/>
</dbReference>
<dbReference type="PANTHER" id="PTHR12358">
    <property type="entry name" value="SPHINGOSINE KINASE"/>
    <property type="match status" value="1"/>
</dbReference>
<keyword evidence="12" id="KW-1185">Reference proteome</keyword>
<feature type="domain" description="DAGKc" evidence="10">
    <location>
        <begin position="82"/>
        <end position="213"/>
    </location>
</feature>
<dbReference type="Gene3D" id="3.40.50.10330">
    <property type="entry name" value="Probable inorganic polyphosphate/atp-NAD kinase, domain 1"/>
    <property type="match status" value="1"/>
</dbReference>
<evidence type="ECO:0000256" key="3">
    <source>
        <dbReference type="ARBA" id="ARBA00022679"/>
    </source>
</evidence>
<evidence type="ECO:0000256" key="4">
    <source>
        <dbReference type="ARBA" id="ARBA00022741"/>
    </source>
</evidence>
<evidence type="ECO:0000256" key="7">
    <source>
        <dbReference type="ARBA" id="ARBA00023209"/>
    </source>
</evidence>
<reference evidence="11 12" key="1">
    <citation type="submission" date="2017-12" db="EMBL/GenBank/DDBJ databases">
        <title>Phylogenetic diversity of female urinary microbiome.</title>
        <authorList>
            <person name="Thomas-White K."/>
            <person name="Wolfe A.J."/>
        </authorList>
    </citation>
    <scope>NUCLEOTIDE SEQUENCE [LARGE SCALE GENOMIC DNA]</scope>
    <source>
        <strain evidence="11 12">UMB1298</strain>
    </source>
</reference>
<dbReference type="OrthoDB" id="3171056at2"/>
<keyword evidence="6" id="KW-0067">ATP-binding</keyword>
<dbReference type="GO" id="GO:0005524">
    <property type="term" value="F:ATP binding"/>
    <property type="evidence" value="ECO:0007669"/>
    <property type="project" value="UniProtKB-KW"/>
</dbReference>
<keyword evidence="8" id="KW-1208">Phospholipid metabolism</keyword>
<keyword evidence="7" id="KW-0444">Lipid biosynthesis</keyword>
<dbReference type="SUPFAM" id="SSF111331">
    <property type="entry name" value="NAD kinase/diacylglycerol kinase-like"/>
    <property type="match status" value="1"/>
</dbReference>
<evidence type="ECO:0000256" key="2">
    <source>
        <dbReference type="ARBA" id="ARBA00005983"/>
    </source>
</evidence>
<organism evidence="11 12">
    <name type="scientific">Kytococcus schroeteri</name>
    <dbReference type="NCBI Taxonomy" id="138300"/>
    <lineage>
        <taxon>Bacteria</taxon>
        <taxon>Bacillati</taxon>
        <taxon>Actinomycetota</taxon>
        <taxon>Actinomycetes</taxon>
        <taxon>Micrococcales</taxon>
        <taxon>Kytococcaceae</taxon>
        <taxon>Kytococcus</taxon>
    </lineage>
</organism>
<dbReference type="GO" id="GO:0008654">
    <property type="term" value="P:phospholipid biosynthetic process"/>
    <property type="evidence" value="ECO:0007669"/>
    <property type="project" value="UniProtKB-KW"/>
</dbReference>
<dbReference type="InterPro" id="IPR017438">
    <property type="entry name" value="ATP-NAD_kinase_N"/>
</dbReference>
<dbReference type="InterPro" id="IPR050187">
    <property type="entry name" value="Lipid_Phosphate_FormReg"/>
</dbReference>
<dbReference type="AlphaFoldDB" id="A0A2I1P8X7"/>
<dbReference type="GO" id="GO:0004143">
    <property type="term" value="F:ATP-dependent diacylglycerol kinase activity"/>
    <property type="evidence" value="ECO:0007669"/>
    <property type="project" value="TreeGrafter"/>
</dbReference>
<evidence type="ECO:0000313" key="12">
    <source>
        <dbReference type="Proteomes" id="UP000234206"/>
    </source>
</evidence>
<comment type="cofactor">
    <cofactor evidence="1">
        <name>Mg(2+)</name>
        <dbReference type="ChEBI" id="CHEBI:18420"/>
    </cofactor>
</comment>
<dbReference type="InterPro" id="IPR001206">
    <property type="entry name" value="Diacylglycerol_kinase_cat_dom"/>
</dbReference>
<accession>A0A2I1P8X7</accession>
<feature type="region of interest" description="Disordered" evidence="9">
    <location>
        <begin position="1"/>
        <end position="84"/>
    </location>
</feature>
<dbReference type="InterPro" id="IPR045540">
    <property type="entry name" value="YegS/DAGK_C"/>
</dbReference>
<proteinExistence type="inferred from homology"/>
<evidence type="ECO:0000259" key="10">
    <source>
        <dbReference type="PROSITE" id="PS50146"/>
    </source>
</evidence>
<evidence type="ECO:0000313" key="11">
    <source>
        <dbReference type="EMBL" id="PKZ41078.1"/>
    </source>
</evidence>
<comment type="similarity">
    <text evidence="2">Belongs to the diacylglycerol/lipid kinase family.</text>
</comment>
<keyword evidence="4" id="KW-0547">Nucleotide-binding</keyword>
<name>A0A2I1P8X7_9MICO</name>
<gene>
    <name evidence="11" type="ORF">CYJ76_09600</name>
</gene>
<protein>
    <submittedName>
        <fullName evidence="11">Diacylglycerol kinase</fullName>
    </submittedName>
</protein>
<keyword evidence="7" id="KW-0594">Phospholipid biosynthesis</keyword>